<name>A0AAV4IVI0_9GAST</name>
<reference evidence="2 3" key="1">
    <citation type="journal article" date="2021" name="Elife">
        <title>Chloroplast acquisition without the gene transfer in kleptoplastic sea slugs, Plakobranchus ocellatus.</title>
        <authorList>
            <person name="Maeda T."/>
            <person name="Takahashi S."/>
            <person name="Yoshida T."/>
            <person name="Shimamura S."/>
            <person name="Takaki Y."/>
            <person name="Nagai Y."/>
            <person name="Toyoda A."/>
            <person name="Suzuki Y."/>
            <person name="Arimoto A."/>
            <person name="Ishii H."/>
            <person name="Satoh N."/>
            <person name="Nishiyama T."/>
            <person name="Hasebe M."/>
            <person name="Maruyama T."/>
            <person name="Minagawa J."/>
            <person name="Obokata J."/>
            <person name="Shigenobu S."/>
        </authorList>
    </citation>
    <scope>NUCLEOTIDE SEQUENCE [LARGE SCALE GENOMIC DNA]</scope>
</reference>
<evidence type="ECO:0000313" key="3">
    <source>
        <dbReference type="Proteomes" id="UP000762676"/>
    </source>
</evidence>
<feature type="compositionally biased region" description="Low complexity" evidence="1">
    <location>
        <begin position="22"/>
        <end position="31"/>
    </location>
</feature>
<sequence length="81" mass="9098">MPPATFDDDPWPFERLLPPKPTLSSPLSSLSAHTPEAPVLMNHTKARQIESTPDPSPYKDPREPHETITGPELPYKDTREP</sequence>
<feature type="region of interest" description="Disordered" evidence="1">
    <location>
        <begin position="1"/>
        <end position="81"/>
    </location>
</feature>
<dbReference type="EMBL" id="BMAT01006511">
    <property type="protein sequence ID" value="GFS14176.1"/>
    <property type="molecule type" value="Genomic_DNA"/>
</dbReference>
<feature type="compositionally biased region" description="Basic and acidic residues" evidence="1">
    <location>
        <begin position="57"/>
        <end position="66"/>
    </location>
</feature>
<evidence type="ECO:0000256" key="1">
    <source>
        <dbReference type="SAM" id="MobiDB-lite"/>
    </source>
</evidence>
<evidence type="ECO:0000313" key="2">
    <source>
        <dbReference type="EMBL" id="GFS14176.1"/>
    </source>
</evidence>
<comment type="caution">
    <text evidence="2">The sequence shown here is derived from an EMBL/GenBank/DDBJ whole genome shotgun (WGS) entry which is preliminary data.</text>
</comment>
<organism evidence="2 3">
    <name type="scientific">Elysia marginata</name>
    <dbReference type="NCBI Taxonomy" id="1093978"/>
    <lineage>
        <taxon>Eukaryota</taxon>
        <taxon>Metazoa</taxon>
        <taxon>Spiralia</taxon>
        <taxon>Lophotrochozoa</taxon>
        <taxon>Mollusca</taxon>
        <taxon>Gastropoda</taxon>
        <taxon>Heterobranchia</taxon>
        <taxon>Euthyneura</taxon>
        <taxon>Panpulmonata</taxon>
        <taxon>Sacoglossa</taxon>
        <taxon>Placobranchoidea</taxon>
        <taxon>Plakobranchidae</taxon>
        <taxon>Elysia</taxon>
    </lineage>
</organism>
<proteinExistence type="predicted"/>
<keyword evidence="3" id="KW-1185">Reference proteome</keyword>
<dbReference type="AlphaFoldDB" id="A0AAV4IVI0"/>
<protein>
    <submittedName>
        <fullName evidence="2">Uncharacterized protein</fullName>
    </submittedName>
</protein>
<feature type="compositionally biased region" description="Acidic residues" evidence="1">
    <location>
        <begin position="1"/>
        <end position="11"/>
    </location>
</feature>
<dbReference type="Proteomes" id="UP000762676">
    <property type="component" value="Unassembled WGS sequence"/>
</dbReference>
<gene>
    <name evidence="2" type="ORF">ElyMa_003156000</name>
</gene>
<accession>A0AAV4IVI0</accession>